<dbReference type="EMBL" id="FOXB01000004">
    <property type="protein sequence ID" value="SFP01498.1"/>
    <property type="molecule type" value="Genomic_DNA"/>
</dbReference>
<keyword evidence="6" id="KW-0418">Kinase</keyword>
<feature type="transmembrane region" description="Helical" evidence="4">
    <location>
        <begin position="21"/>
        <end position="38"/>
    </location>
</feature>
<dbReference type="PANTHER" id="PTHR43547">
    <property type="entry name" value="TWO-COMPONENT HISTIDINE KINASE"/>
    <property type="match status" value="1"/>
</dbReference>
<comment type="catalytic activity">
    <reaction evidence="1">
        <text>ATP + protein L-histidine = ADP + protein N-phospho-L-histidine.</text>
        <dbReference type="EC" id="2.7.13.3"/>
    </reaction>
</comment>
<evidence type="ECO:0000256" key="4">
    <source>
        <dbReference type="SAM" id="Phobius"/>
    </source>
</evidence>
<evidence type="ECO:0000256" key="2">
    <source>
        <dbReference type="ARBA" id="ARBA00012438"/>
    </source>
</evidence>
<keyword evidence="4" id="KW-0472">Membrane</keyword>
<proteinExistence type="predicted"/>
<protein>
    <recommendedName>
        <fullName evidence="2">histidine kinase</fullName>
        <ecNumber evidence="2">2.7.13.3</ecNumber>
    </recommendedName>
</protein>
<dbReference type="InterPro" id="IPR036097">
    <property type="entry name" value="HisK_dim/P_sf"/>
</dbReference>
<keyword evidence="6" id="KW-0808">Transferase</keyword>
<dbReference type="Pfam" id="PF02518">
    <property type="entry name" value="HATPase_c"/>
    <property type="match status" value="1"/>
</dbReference>
<dbReference type="STRING" id="223786.SAMN05216234_10444"/>
<gene>
    <name evidence="6" type="ORF">SAMN05216234_10444</name>
</gene>
<dbReference type="SMART" id="SM00388">
    <property type="entry name" value="HisKA"/>
    <property type="match status" value="1"/>
</dbReference>
<dbReference type="GO" id="GO:0000155">
    <property type="term" value="F:phosphorelay sensor kinase activity"/>
    <property type="evidence" value="ECO:0007669"/>
    <property type="project" value="InterPro"/>
</dbReference>
<accession>A0A1I5LVV8</accession>
<evidence type="ECO:0000313" key="6">
    <source>
        <dbReference type="EMBL" id="SFP01498.1"/>
    </source>
</evidence>
<dbReference type="InterPro" id="IPR036890">
    <property type="entry name" value="HATPase_C_sf"/>
</dbReference>
<feature type="domain" description="Histidine kinase" evidence="5">
    <location>
        <begin position="89"/>
        <end position="291"/>
    </location>
</feature>
<dbReference type="Proteomes" id="UP000199227">
    <property type="component" value="Unassembled WGS sequence"/>
</dbReference>
<dbReference type="SUPFAM" id="SSF55874">
    <property type="entry name" value="ATPase domain of HSP90 chaperone/DNA topoisomerase II/histidine kinase"/>
    <property type="match status" value="1"/>
</dbReference>
<keyword evidence="3" id="KW-0597">Phosphoprotein</keyword>
<keyword evidence="7" id="KW-1185">Reference proteome</keyword>
<dbReference type="SMART" id="SM00387">
    <property type="entry name" value="HATPase_c"/>
    <property type="match status" value="1"/>
</dbReference>
<dbReference type="PROSITE" id="PS50109">
    <property type="entry name" value="HIS_KIN"/>
    <property type="match status" value="1"/>
</dbReference>
<keyword evidence="4" id="KW-0812">Transmembrane</keyword>
<dbReference type="CDD" id="cd00082">
    <property type="entry name" value="HisKA"/>
    <property type="match status" value="1"/>
</dbReference>
<name>A0A1I5LVV8_9BACT</name>
<dbReference type="InterPro" id="IPR004358">
    <property type="entry name" value="Sig_transdc_His_kin-like_C"/>
</dbReference>
<evidence type="ECO:0000259" key="5">
    <source>
        <dbReference type="PROSITE" id="PS50109"/>
    </source>
</evidence>
<evidence type="ECO:0000313" key="7">
    <source>
        <dbReference type="Proteomes" id="UP000199227"/>
    </source>
</evidence>
<dbReference type="InterPro" id="IPR003594">
    <property type="entry name" value="HATPase_dom"/>
</dbReference>
<dbReference type="OrthoDB" id="9761634at2"/>
<reference evidence="6 7" key="1">
    <citation type="submission" date="2016-10" db="EMBL/GenBank/DDBJ databases">
        <authorList>
            <person name="de Groot N.N."/>
        </authorList>
    </citation>
    <scope>NUCLEOTIDE SEQUENCE [LARGE SCALE GENOMIC DNA]</scope>
    <source>
        <strain evidence="6 7">EP1-55-1</strain>
    </source>
</reference>
<dbReference type="Gene3D" id="3.30.565.10">
    <property type="entry name" value="Histidine kinase-like ATPase, C-terminal domain"/>
    <property type="match status" value="1"/>
</dbReference>
<dbReference type="PANTHER" id="PTHR43547:SF2">
    <property type="entry name" value="HYBRID SIGNAL TRANSDUCTION HISTIDINE KINASE C"/>
    <property type="match status" value="1"/>
</dbReference>
<dbReference type="InterPro" id="IPR003661">
    <property type="entry name" value="HisK_dim/P_dom"/>
</dbReference>
<evidence type="ECO:0000256" key="3">
    <source>
        <dbReference type="ARBA" id="ARBA00022553"/>
    </source>
</evidence>
<dbReference type="AlphaFoldDB" id="A0A1I5LVV8"/>
<evidence type="ECO:0000256" key="1">
    <source>
        <dbReference type="ARBA" id="ARBA00000085"/>
    </source>
</evidence>
<organism evidence="6 7">
    <name type="scientific">Hydrogenimonas thermophila</name>
    <dbReference type="NCBI Taxonomy" id="223786"/>
    <lineage>
        <taxon>Bacteria</taxon>
        <taxon>Pseudomonadati</taxon>
        <taxon>Campylobacterota</taxon>
        <taxon>Epsilonproteobacteria</taxon>
        <taxon>Campylobacterales</taxon>
        <taxon>Hydrogenimonadaceae</taxon>
        <taxon>Hydrogenimonas</taxon>
    </lineage>
</organism>
<dbReference type="EC" id="2.7.13.3" evidence="2"/>
<feature type="transmembrane region" description="Helical" evidence="4">
    <location>
        <begin position="50"/>
        <end position="68"/>
    </location>
</feature>
<dbReference type="InterPro" id="IPR005467">
    <property type="entry name" value="His_kinase_dom"/>
</dbReference>
<dbReference type="Gene3D" id="1.10.287.130">
    <property type="match status" value="1"/>
</dbReference>
<dbReference type="PRINTS" id="PR00344">
    <property type="entry name" value="BCTRLSENSOR"/>
</dbReference>
<keyword evidence="4" id="KW-1133">Transmembrane helix</keyword>
<sequence length="296" mass="33724">MLFQILGELGTALKNREIFKVLLFYVVTFVSMSGLMWVVFENFGYSNKNFLVVTAMLLPLAMLFGYILSKIALEPLFITNDLLDRLLKDTLHELNIPLSTIFANVSMLKRKESDPKKLVRLERIERAGENLKELYEDLDYFIKKEIGTVECETFDLNDVIKKSIAKIEGASEDITIQYTPESMVIIADRRGCQKAVDNLISNAVKYNRPKGFVKISIQNGWLVIEDSGIGMDETTLFHIFDRYYQSDLNASGYGIGLHIVKTFCDEHGIEISIDSKVDEGTTFRLGFEALKERSKN</sequence>
<dbReference type="SUPFAM" id="SSF47384">
    <property type="entry name" value="Homodimeric domain of signal transducing histidine kinase"/>
    <property type="match status" value="1"/>
</dbReference>
<dbReference type="Pfam" id="PF00512">
    <property type="entry name" value="HisKA"/>
    <property type="match status" value="1"/>
</dbReference>